<keyword evidence="2" id="KW-1185">Reference proteome</keyword>
<proteinExistence type="predicted"/>
<organism evidence="1 2">
    <name type="scientific">Dallia pectoralis</name>
    <name type="common">Alaska blackfish</name>
    <dbReference type="NCBI Taxonomy" id="75939"/>
    <lineage>
        <taxon>Eukaryota</taxon>
        <taxon>Metazoa</taxon>
        <taxon>Chordata</taxon>
        <taxon>Craniata</taxon>
        <taxon>Vertebrata</taxon>
        <taxon>Euteleostomi</taxon>
        <taxon>Actinopterygii</taxon>
        <taxon>Neopterygii</taxon>
        <taxon>Teleostei</taxon>
        <taxon>Protacanthopterygii</taxon>
        <taxon>Esociformes</taxon>
        <taxon>Umbridae</taxon>
        <taxon>Dallia</taxon>
    </lineage>
</organism>
<reference evidence="1" key="1">
    <citation type="submission" date="2021-05" db="EMBL/GenBank/DDBJ databases">
        <authorList>
            <person name="Pan Q."/>
            <person name="Jouanno E."/>
            <person name="Zahm M."/>
            <person name="Klopp C."/>
            <person name="Cabau C."/>
            <person name="Louis A."/>
            <person name="Berthelot C."/>
            <person name="Parey E."/>
            <person name="Roest Crollius H."/>
            <person name="Montfort J."/>
            <person name="Robinson-Rechavi M."/>
            <person name="Bouchez O."/>
            <person name="Lampietro C."/>
            <person name="Lopez Roques C."/>
            <person name="Donnadieu C."/>
            <person name="Postlethwait J."/>
            <person name="Bobe J."/>
            <person name="Dillon D."/>
            <person name="Chandos A."/>
            <person name="von Hippel F."/>
            <person name="Guiguen Y."/>
        </authorList>
    </citation>
    <scope>NUCLEOTIDE SEQUENCE</scope>
    <source>
        <strain evidence="1">YG-Jan2019</strain>
    </source>
</reference>
<dbReference type="Proteomes" id="UP001157502">
    <property type="component" value="Chromosome 8"/>
</dbReference>
<dbReference type="EMBL" id="CM055735">
    <property type="protein sequence ID" value="KAJ8008580.1"/>
    <property type="molecule type" value="Genomic_DNA"/>
</dbReference>
<name>A0ACC2GYH4_DALPE</name>
<comment type="caution">
    <text evidence="1">The sequence shown here is derived from an EMBL/GenBank/DDBJ whole genome shotgun (WGS) entry which is preliminary data.</text>
</comment>
<sequence>RAERTPPRAHTITPPSPPYSPAPSHRERPGRSPTPVNTVTVACPPPSSLRSPVTHGSSSGTHARRLISLPSLLPAAIIHSYYSRFSGSFSASRQPTGRHGTVGPRDTSSRFRRSVFNPAGNVYGVEAPCRPPSRSSSSPSPPPPLPAATRQTDRDRHAPPRWVLALPASSPLREPVRREVCC</sequence>
<evidence type="ECO:0000313" key="2">
    <source>
        <dbReference type="Proteomes" id="UP001157502"/>
    </source>
</evidence>
<protein>
    <submittedName>
        <fullName evidence="1">Uncharacterized protein</fullName>
    </submittedName>
</protein>
<feature type="non-terminal residue" evidence="1">
    <location>
        <position position="1"/>
    </location>
</feature>
<evidence type="ECO:0000313" key="1">
    <source>
        <dbReference type="EMBL" id="KAJ8008580.1"/>
    </source>
</evidence>
<gene>
    <name evidence="1" type="ORF">DPEC_G00106370</name>
</gene>
<accession>A0ACC2GYH4</accession>